<evidence type="ECO:0000256" key="1">
    <source>
        <dbReference type="SAM" id="MobiDB-lite"/>
    </source>
</evidence>
<protein>
    <submittedName>
        <fullName evidence="2">Uncharacterized protein</fullName>
    </submittedName>
</protein>
<keyword evidence="3" id="KW-1185">Reference proteome</keyword>
<accession>A0ABR2C6E7</accession>
<feature type="compositionally biased region" description="Basic and acidic residues" evidence="1">
    <location>
        <begin position="29"/>
        <end position="53"/>
    </location>
</feature>
<evidence type="ECO:0000313" key="2">
    <source>
        <dbReference type="EMBL" id="KAK8514990.1"/>
    </source>
</evidence>
<dbReference type="Proteomes" id="UP001472677">
    <property type="component" value="Unassembled WGS sequence"/>
</dbReference>
<reference evidence="2 3" key="1">
    <citation type="journal article" date="2024" name="G3 (Bethesda)">
        <title>Genome assembly of Hibiscus sabdariffa L. provides insights into metabolisms of medicinal natural products.</title>
        <authorList>
            <person name="Kim T."/>
        </authorList>
    </citation>
    <scope>NUCLEOTIDE SEQUENCE [LARGE SCALE GENOMIC DNA]</scope>
    <source>
        <strain evidence="2">TK-2024</strain>
        <tissue evidence="2">Old leaves</tissue>
    </source>
</reference>
<organism evidence="2 3">
    <name type="scientific">Hibiscus sabdariffa</name>
    <name type="common">roselle</name>
    <dbReference type="NCBI Taxonomy" id="183260"/>
    <lineage>
        <taxon>Eukaryota</taxon>
        <taxon>Viridiplantae</taxon>
        <taxon>Streptophyta</taxon>
        <taxon>Embryophyta</taxon>
        <taxon>Tracheophyta</taxon>
        <taxon>Spermatophyta</taxon>
        <taxon>Magnoliopsida</taxon>
        <taxon>eudicotyledons</taxon>
        <taxon>Gunneridae</taxon>
        <taxon>Pentapetalae</taxon>
        <taxon>rosids</taxon>
        <taxon>malvids</taxon>
        <taxon>Malvales</taxon>
        <taxon>Malvaceae</taxon>
        <taxon>Malvoideae</taxon>
        <taxon>Hibiscus</taxon>
    </lineage>
</organism>
<feature type="compositionally biased region" description="Basic and acidic residues" evidence="1">
    <location>
        <begin position="148"/>
        <end position="176"/>
    </location>
</feature>
<sequence length="291" mass="32377">MEEGRILAAGEAVEGEVGKLIEVDTERVRGKAENKAEKNIEVGEGKTGNEKIRGSQRPPVEPRMRSDDSDRPWDRKWKSAKEESDDLKDVQSFSDVNSPKRGTVGEDRCSSGTENVLGDEIEKEGYNVVSPRIIEIGSGLLDSNIAREPSRAEEPKHAVKLNKSGEEPHEETHESWASRLPNSGEKVLVSELEKVGDVVRTQKKIQLGPENLIDNMVEALDLARCGHNPKEAALQFKIDKASSELWQQAWANRVNEHLNVGKGTATSKEEVVQKEGENGIYFFAKLEEKKK</sequence>
<dbReference type="EMBL" id="JBBPBM010000065">
    <property type="protein sequence ID" value="KAK8514990.1"/>
    <property type="molecule type" value="Genomic_DNA"/>
</dbReference>
<evidence type="ECO:0000313" key="3">
    <source>
        <dbReference type="Proteomes" id="UP001472677"/>
    </source>
</evidence>
<comment type="caution">
    <text evidence="2">The sequence shown here is derived from an EMBL/GenBank/DDBJ whole genome shotgun (WGS) entry which is preliminary data.</text>
</comment>
<feature type="region of interest" description="Disordered" evidence="1">
    <location>
        <begin position="146"/>
        <end position="182"/>
    </location>
</feature>
<name>A0ABR2C6E7_9ROSI</name>
<feature type="region of interest" description="Disordered" evidence="1">
    <location>
        <begin position="29"/>
        <end position="114"/>
    </location>
</feature>
<gene>
    <name evidence="2" type="ORF">V6N12_001155</name>
</gene>
<feature type="compositionally biased region" description="Basic and acidic residues" evidence="1">
    <location>
        <begin position="60"/>
        <end position="82"/>
    </location>
</feature>
<proteinExistence type="predicted"/>